<accession>A0A6G1CAS4</accession>
<reference evidence="1 2" key="1">
    <citation type="submission" date="2019-11" db="EMBL/GenBank/DDBJ databases">
        <title>Whole genome sequence of Oryza granulata.</title>
        <authorList>
            <person name="Li W."/>
        </authorList>
    </citation>
    <scope>NUCLEOTIDE SEQUENCE [LARGE SCALE GENOMIC DNA]</scope>
    <source>
        <strain evidence="2">cv. Menghai</strain>
        <tissue evidence="1">Leaf</tissue>
    </source>
</reference>
<protein>
    <submittedName>
        <fullName evidence="1">Uncharacterized protein</fullName>
    </submittedName>
</protein>
<name>A0A6G1CAS4_9ORYZ</name>
<dbReference type="AlphaFoldDB" id="A0A6G1CAS4"/>
<evidence type="ECO:0000313" key="1">
    <source>
        <dbReference type="EMBL" id="KAF0897097.1"/>
    </source>
</evidence>
<gene>
    <name evidence="1" type="ORF">E2562_033647</name>
</gene>
<keyword evidence="2" id="KW-1185">Reference proteome</keyword>
<comment type="caution">
    <text evidence="1">The sequence shown here is derived from an EMBL/GenBank/DDBJ whole genome shotgun (WGS) entry which is preliminary data.</text>
</comment>
<dbReference type="EMBL" id="SPHZ02000010">
    <property type="protein sequence ID" value="KAF0897097.1"/>
    <property type="molecule type" value="Genomic_DNA"/>
</dbReference>
<sequence>MVTCLARWAETADDCYKEALLELFEQQRCLGDLEVNLINLTHAHQQLEEERQSRGTKIASLKV</sequence>
<evidence type="ECO:0000313" key="2">
    <source>
        <dbReference type="Proteomes" id="UP000479710"/>
    </source>
</evidence>
<organism evidence="1 2">
    <name type="scientific">Oryza meyeriana var. granulata</name>
    <dbReference type="NCBI Taxonomy" id="110450"/>
    <lineage>
        <taxon>Eukaryota</taxon>
        <taxon>Viridiplantae</taxon>
        <taxon>Streptophyta</taxon>
        <taxon>Embryophyta</taxon>
        <taxon>Tracheophyta</taxon>
        <taxon>Spermatophyta</taxon>
        <taxon>Magnoliopsida</taxon>
        <taxon>Liliopsida</taxon>
        <taxon>Poales</taxon>
        <taxon>Poaceae</taxon>
        <taxon>BOP clade</taxon>
        <taxon>Oryzoideae</taxon>
        <taxon>Oryzeae</taxon>
        <taxon>Oryzinae</taxon>
        <taxon>Oryza</taxon>
        <taxon>Oryza meyeriana</taxon>
    </lineage>
</organism>
<proteinExistence type="predicted"/>
<dbReference type="Proteomes" id="UP000479710">
    <property type="component" value="Unassembled WGS sequence"/>
</dbReference>